<dbReference type="OrthoDB" id="9789078at2"/>
<dbReference type="Gene3D" id="3.30.450.330">
    <property type="match status" value="1"/>
</dbReference>
<keyword evidence="15 16" id="KW-0961">Cell wall biogenesis/degradation</keyword>
<accession>A0A8J2U4D2</accession>
<dbReference type="Pfam" id="PF03717">
    <property type="entry name" value="PBP_dimer"/>
    <property type="match status" value="1"/>
</dbReference>
<keyword evidence="5 16" id="KW-0121">Carboxypeptidase</keyword>
<evidence type="ECO:0000256" key="7">
    <source>
        <dbReference type="ARBA" id="ARBA00022692"/>
    </source>
</evidence>
<proteinExistence type="inferred from homology"/>
<dbReference type="GO" id="GO:0043093">
    <property type="term" value="P:FtsZ-dependent cytokinesis"/>
    <property type="evidence" value="ECO:0007669"/>
    <property type="project" value="UniProtKB-UniRule"/>
</dbReference>
<dbReference type="PANTHER" id="PTHR30627">
    <property type="entry name" value="PEPTIDOGLYCAN D,D-TRANSPEPTIDASE"/>
    <property type="match status" value="1"/>
</dbReference>
<dbReference type="InterPro" id="IPR050515">
    <property type="entry name" value="Beta-lactam/transpept"/>
</dbReference>
<keyword evidence="13 16" id="KW-0717">Septation</keyword>
<dbReference type="GO" id="GO:0000917">
    <property type="term" value="P:division septum assembly"/>
    <property type="evidence" value="ECO:0007669"/>
    <property type="project" value="UniProtKB-KW"/>
</dbReference>
<evidence type="ECO:0000256" key="1">
    <source>
        <dbReference type="ARBA" id="ARBA00004370"/>
    </source>
</evidence>
<evidence type="ECO:0000256" key="15">
    <source>
        <dbReference type="ARBA" id="ARBA00023316"/>
    </source>
</evidence>
<protein>
    <recommendedName>
        <fullName evidence="16">Peptidoglycan D,D-transpeptidase FtsI</fullName>
        <ecNumber evidence="16">3.4.16.4</ecNumber>
    </recommendedName>
    <alternativeName>
        <fullName evidence="16">Penicillin-binding protein 3</fullName>
        <shortName evidence="16">PBP-3</shortName>
    </alternativeName>
</protein>
<dbReference type="HAMAP" id="MF_02080">
    <property type="entry name" value="FtsI_transpept"/>
    <property type="match status" value="1"/>
</dbReference>
<keyword evidence="2 16" id="KW-1003">Cell membrane</keyword>
<dbReference type="PANTHER" id="PTHR30627:SF1">
    <property type="entry name" value="PEPTIDOGLYCAN D,D-TRANSPEPTIDASE FTSI"/>
    <property type="match status" value="1"/>
</dbReference>
<keyword evidence="10 16" id="KW-0573">Peptidoglycan synthesis</keyword>
<dbReference type="SUPFAM" id="SSF56519">
    <property type="entry name" value="Penicillin binding protein dimerisation domain"/>
    <property type="match status" value="1"/>
</dbReference>
<dbReference type="GO" id="GO:0009252">
    <property type="term" value="P:peptidoglycan biosynthetic process"/>
    <property type="evidence" value="ECO:0007669"/>
    <property type="project" value="UniProtKB-UniRule"/>
</dbReference>
<dbReference type="GO" id="GO:0006508">
    <property type="term" value="P:proteolysis"/>
    <property type="evidence" value="ECO:0007669"/>
    <property type="project" value="UniProtKB-KW"/>
</dbReference>
<feature type="domain" description="Penicillin-binding protein transpeptidase" evidence="17">
    <location>
        <begin position="257"/>
        <end position="552"/>
    </location>
</feature>
<evidence type="ECO:0000256" key="3">
    <source>
        <dbReference type="ARBA" id="ARBA00022519"/>
    </source>
</evidence>
<keyword evidence="11 16" id="KW-1133">Transmembrane helix</keyword>
<reference evidence="20" key="1">
    <citation type="journal article" date="2019" name="Int. J. Syst. Evol. Microbiol.">
        <title>The Global Catalogue of Microorganisms (GCM) 10K type strain sequencing project: providing services to taxonomists for standard genome sequencing and annotation.</title>
        <authorList>
            <consortium name="The Broad Institute Genomics Platform"/>
            <consortium name="The Broad Institute Genome Sequencing Center for Infectious Disease"/>
            <person name="Wu L."/>
            <person name="Ma J."/>
        </authorList>
    </citation>
    <scope>NUCLEOTIDE SEQUENCE [LARGE SCALE GENOMIC DNA]</scope>
    <source>
        <strain evidence="20">CGMCC 1.10130</strain>
    </source>
</reference>
<dbReference type="GO" id="GO:0008658">
    <property type="term" value="F:penicillin binding"/>
    <property type="evidence" value="ECO:0007669"/>
    <property type="project" value="InterPro"/>
</dbReference>
<gene>
    <name evidence="16 19" type="primary">ftsI</name>
    <name evidence="19" type="ORF">GCM10011369_15250</name>
</gene>
<sequence>MSRSTHAKRKLRPTVIPWRFYTVVVAIGLMFTMLVARAAYIQVLEPERLKREGDMRSLRTKTGDVQRGTITDRHGEELAVSVPVKAVWVDPKVIADRGGIQKRQHWTALADALGIKAAELIAKIESSPNRRFMYIKRQVTPALSEYVRKLKLPGVFLKTESRRFYPAGEVSAHIVGVTNIDADGIEGIESTFNDWLIGSPEKRRIRKDRSGRTVEELGIIEAREKPGDIELAIDQRIQALAYRELKIATEYHGATSGSVVVIDVETGEILALANTPSFNPNNRADRDPFRMRNRAVTDAFEPGSTVKPMVVLGALANGVIDADSVISTSPGWMRIGGREVRDSKNYGDMSVRAVLQKSSNVGVTKMALQSSPDQLIETFFQLGFGGLSDAMLPGESMGHLSIRRKWSDFELATLSFGYGMTITPIQLARAYAVLGAGGIKYPLSILKLNELPNGDRVIDERHVANVLEMLESVTEEGGTGTKARVPGYRVAGKTGTARKAIAGGYGEEYVADFAGVAPLSQPKLAIAVVINEPAGDKYYGGDVAAPVFSAVMAGALHYLNIPPDADTSDYARVWP</sequence>
<keyword evidence="12 16" id="KW-0472">Membrane</keyword>
<keyword evidence="3 16" id="KW-0997">Cell inner membrane</keyword>
<evidence type="ECO:0000259" key="18">
    <source>
        <dbReference type="Pfam" id="PF03717"/>
    </source>
</evidence>
<dbReference type="InterPro" id="IPR001460">
    <property type="entry name" value="PCN-bd_Tpept"/>
</dbReference>
<dbReference type="SUPFAM" id="SSF56601">
    <property type="entry name" value="beta-lactamase/transpeptidase-like"/>
    <property type="match status" value="1"/>
</dbReference>
<evidence type="ECO:0000256" key="14">
    <source>
        <dbReference type="ARBA" id="ARBA00023306"/>
    </source>
</evidence>
<evidence type="ECO:0000256" key="11">
    <source>
        <dbReference type="ARBA" id="ARBA00022989"/>
    </source>
</evidence>
<evidence type="ECO:0000256" key="6">
    <source>
        <dbReference type="ARBA" id="ARBA00022670"/>
    </source>
</evidence>
<dbReference type="GO" id="GO:0005886">
    <property type="term" value="C:plasma membrane"/>
    <property type="evidence" value="ECO:0007669"/>
    <property type="project" value="UniProtKB-SubCell"/>
</dbReference>
<evidence type="ECO:0000256" key="8">
    <source>
        <dbReference type="ARBA" id="ARBA00022801"/>
    </source>
</evidence>
<evidence type="ECO:0000256" key="13">
    <source>
        <dbReference type="ARBA" id="ARBA00023210"/>
    </source>
</evidence>
<dbReference type="AlphaFoldDB" id="A0A8J2U4D2"/>
<comment type="subcellular location">
    <subcellularLocation>
        <location evidence="16">Cell inner membrane</location>
        <topology evidence="16">Single-pass membrane protein</topology>
    </subcellularLocation>
    <subcellularLocation>
        <location evidence="1">Membrane</location>
    </subcellularLocation>
</comment>
<dbReference type="UniPathway" id="UPA00219"/>
<feature type="active site" description="Acyl-ester intermediate" evidence="16">
    <location>
        <position position="304"/>
    </location>
</feature>
<dbReference type="Gene3D" id="3.90.1310.10">
    <property type="entry name" value="Penicillin-binding protein 2a (Domain 2)"/>
    <property type="match status" value="1"/>
</dbReference>
<comment type="catalytic activity">
    <reaction evidence="16">
        <text>Preferential cleavage: (Ac)2-L-Lys-D-Ala-|-D-Ala. Also transpeptidation of peptidyl-alanyl moieties that are N-acyl substituents of D-alanine.</text>
        <dbReference type="EC" id="3.4.16.4"/>
    </reaction>
</comment>
<dbReference type="InterPro" id="IPR037532">
    <property type="entry name" value="FtsI_transpept"/>
</dbReference>
<keyword evidence="7 16" id="KW-0812">Transmembrane</keyword>
<feature type="domain" description="Penicillin-binding protein dimerisation" evidence="18">
    <location>
        <begin position="65"/>
        <end position="216"/>
    </location>
</feature>
<organism evidence="19 20">
    <name type="scientific">Neiella marina</name>
    <dbReference type="NCBI Taxonomy" id="508461"/>
    <lineage>
        <taxon>Bacteria</taxon>
        <taxon>Pseudomonadati</taxon>
        <taxon>Pseudomonadota</taxon>
        <taxon>Gammaproteobacteria</taxon>
        <taxon>Alteromonadales</taxon>
        <taxon>Echinimonadaceae</taxon>
        <taxon>Neiella</taxon>
    </lineage>
</organism>
<keyword evidence="6 16" id="KW-0645">Protease</keyword>
<comment type="caution">
    <text evidence="19">The sequence shown here is derived from an EMBL/GenBank/DDBJ whole genome shotgun (WGS) entry which is preliminary data.</text>
</comment>
<keyword evidence="20" id="KW-1185">Reference proteome</keyword>
<evidence type="ECO:0000256" key="10">
    <source>
        <dbReference type="ARBA" id="ARBA00022984"/>
    </source>
</evidence>
<evidence type="ECO:0000256" key="12">
    <source>
        <dbReference type="ARBA" id="ARBA00023136"/>
    </source>
</evidence>
<dbReference type="Pfam" id="PF00905">
    <property type="entry name" value="Transpeptidase"/>
    <property type="match status" value="1"/>
</dbReference>
<evidence type="ECO:0000256" key="2">
    <source>
        <dbReference type="ARBA" id="ARBA00022475"/>
    </source>
</evidence>
<keyword evidence="4 16" id="KW-0132">Cell division</keyword>
<dbReference type="GO" id="GO:0071555">
    <property type="term" value="P:cell wall organization"/>
    <property type="evidence" value="ECO:0007669"/>
    <property type="project" value="UniProtKB-KW"/>
</dbReference>
<name>A0A8J2U4D2_9GAMM</name>
<dbReference type="GO" id="GO:0008360">
    <property type="term" value="P:regulation of cell shape"/>
    <property type="evidence" value="ECO:0007669"/>
    <property type="project" value="UniProtKB-KW"/>
</dbReference>
<evidence type="ECO:0000313" key="19">
    <source>
        <dbReference type="EMBL" id="GGA74357.1"/>
    </source>
</evidence>
<dbReference type="GO" id="GO:0008955">
    <property type="term" value="F:peptidoglycan glycosyltransferase activity"/>
    <property type="evidence" value="ECO:0007669"/>
    <property type="project" value="InterPro"/>
</dbReference>
<dbReference type="Proteomes" id="UP000619743">
    <property type="component" value="Unassembled WGS sequence"/>
</dbReference>
<evidence type="ECO:0000256" key="16">
    <source>
        <dbReference type="HAMAP-Rule" id="MF_02080"/>
    </source>
</evidence>
<evidence type="ECO:0000259" key="17">
    <source>
        <dbReference type="Pfam" id="PF00905"/>
    </source>
</evidence>
<evidence type="ECO:0000256" key="5">
    <source>
        <dbReference type="ARBA" id="ARBA00022645"/>
    </source>
</evidence>
<feature type="transmembrane region" description="Helical" evidence="16">
    <location>
        <begin position="20"/>
        <end position="40"/>
    </location>
</feature>
<dbReference type="EC" id="3.4.16.4" evidence="16"/>
<keyword evidence="9 16" id="KW-0133">Cell shape</keyword>
<keyword evidence="8 16" id="KW-0378">Hydrolase</keyword>
<dbReference type="InterPro" id="IPR036138">
    <property type="entry name" value="PBP_dimer_sf"/>
</dbReference>
<comment type="function">
    <text evidence="16">Catalyzes cross-linking of the peptidoglycan cell wall at the division septum.</text>
</comment>
<comment type="similarity">
    <text evidence="16">Belongs to the transpeptidase family. FtsI subfamily.</text>
</comment>
<dbReference type="EMBL" id="BMDX01000006">
    <property type="protein sequence ID" value="GGA74357.1"/>
    <property type="molecule type" value="Genomic_DNA"/>
</dbReference>
<dbReference type="Gene3D" id="3.40.710.10">
    <property type="entry name" value="DD-peptidase/beta-lactamase superfamily"/>
    <property type="match status" value="1"/>
</dbReference>
<dbReference type="InterPro" id="IPR005311">
    <property type="entry name" value="PBP_dimer"/>
</dbReference>
<evidence type="ECO:0000256" key="9">
    <source>
        <dbReference type="ARBA" id="ARBA00022960"/>
    </source>
</evidence>
<comment type="pathway">
    <text evidence="16">Cell wall biogenesis; peptidoglycan biosynthesis.</text>
</comment>
<keyword evidence="14 16" id="KW-0131">Cell cycle</keyword>
<evidence type="ECO:0000256" key="4">
    <source>
        <dbReference type="ARBA" id="ARBA00022618"/>
    </source>
</evidence>
<dbReference type="Gene3D" id="1.10.150.770">
    <property type="match status" value="1"/>
</dbReference>
<evidence type="ECO:0000313" key="20">
    <source>
        <dbReference type="Proteomes" id="UP000619743"/>
    </source>
</evidence>
<dbReference type="GO" id="GO:0009002">
    <property type="term" value="F:serine-type D-Ala-D-Ala carboxypeptidase activity"/>
    <property type="evidence" value="ECO:0007669"/>
    <property type="project" value="UniProtKB-UniRule"/>
</dbReference>
<dbReference type="InterPro" id="IPR012338">
    <property type="entry name" value="Beta-lactam/transpept-like"/>
</dbReference>
<dbReference type="RefSeq" id="WP_087505481.1">
    <property type="nucleotide sequence ID" value="NZ_BMDX01000006.1"/>
</dbReference>